<dbReference type="GO" id="GO:0055085">
    <property type="term" value="P:transmembrane transport"/>
    <property type="evidence" value="ECO:0007669"/>
    <property type="project" value="InterPro"/>
</dbReference>
<dbReference type="Pfam" id="PF03595">
    <property type="entry name" value="SLAC1"/>
    <property type="match status" value="1"/>
</dbReference>
<evidence type="ECO:0000256" key="1">
    <source>
        <dbReference type="ARBA" id="ARBA00004141"/>
    </source>
</evidence>
<evidence type="ECO:0000313" key="6">
    <source>
        <dbReference type="EMBL" id="CCI53878.1"/>
    </source>
</evidence>
<comment type="subcellular location">
    <subcellularLocation>
        <location evidence="1">Membrane</location>
        <topology evidence="1">Multi-pass membrane protein</topology>
    </subcellularLocation>
</comment>
<evidence type="ECO:0000256" key="2">
    <source>
        <dbReference type="ARBA" id="ARBA00022692"/>
    </source>
</evidence>
<dbReference type="GO" id="GO:0016020">
    <property type="term" value="C:membrane"/>
    <property type="evidence" value="ECO:0007669"/>
    <property type="project" value="UniProtKB-SubCell"/>
</dbReference>
<evidence type="ECO:0000256" key="5">
    <source>
        <dbReference type="SAM" id="Phobius"/>
    </source>
</evidence>
<reference evidence="6 7" key="1">
    <citation type="journal article" date="2013" name="ISME J.">
        <title>A metabolic model for members of the genus Tetrasphaera involved in enhanced biological phosphorus removal.</title>
        <authorList>
            <person name="Kristiansen R."/>
            <person name="Nguyen H.T.T."/>
            <person name="Saunders A.M."/>
            <person name="Nielsen J.L."/>
            <person name="Wimmer R."/>
            <person name="Le V.Q."/>
            <person name="McIlroy S.J."/>
            <person name="Petrovski S."/>
            <person name="Seviour R.J."/>
            <person name="Calteau A."/>
            <person name="Nielsen K.L."/>
            <person name="Nielsen P.H."/>
        </authorList>
    </citation>
    <scope>NUCLEOTIDE SEQUENCE [LARGE SCALE GENOMIC DNA]</scope>
    <source>
        <strain evidence="6 7">Ben 74</strain>
    </source>
</reference>
<name>A0A077MFG5_9MICO</name>
<feature type="transmembrane region" description="Helical" evidence="5">
    <location>
        <begin position="42"/>
        <end position="61"/>
    </location>
</feature>
<keyword evidence="7" id="KW-1185">Reference proteome</keyword>
<keyword evidence="3 5" id="KW-1133">Transmembrane helix</keyword>
<sequence>MADAVRGLVAGLSVVFWCFATWLIPVLVAMGWWRHYLRGIPLTYEATLWSIIFPLGMYSVAGMYLGRADHLPIVEWIGATWLWVAVTAWVVVTVAMLRHIVLTVVARPKAP</sequence>
<feature type="transmembrane region" description="Helical" evidence="5">
    <location>
        <begin position="6"/>
        <end position="30"/>
    </location>
</feature>
<evidence type="ECO:0000256" key="4">
    <source>
        <dbReference type="ARBA" id="ARBA00023136"/>
    </source>
</evidence>
<gene>
    <name evidence="6" type="ORF">BN13_500006</name>
</gene>
<keyword evidence="4 5" id="KW-0472">Membrane</keyword>
<accession>A0A077MFG5</accession>
<evidence type="ECO:0000256" key="3">
    <source>
        <dbReference type="ARBA" id="ARBA00022989"/>
    </source>
</evidence>
<dbReference type="STRING" id="1193518.BN13_500006"/>
<dbReference type="EMBL" id="CAJC01000162">
    <property type="protein sequence ID" value="CCI53878.1"/>
    <property type="molecule type" value="Genomic_DNA"/>
</dbReference>
<evidence type="ECO:0000313" key="7">
    <source>
        <dbReference type="Proteomes" id="UP000035720"/>
    </source>
</evidence>
<keyword evidence="2 5" id="KW-0812">Transmembrane</keyword>
<feature type="transmembrane region" description="Helical" evidence="5">
    <location>
        <begin position="81"/>
        <end position="106"/>
    </location>
</feature>
<evidence type="ECO:0008006" key="8">
    <source>
        <dbReference type="Google" id="ProtNLM"/>
    </source>
</evidence>
<dbReference type="Gene3D" id="1.50.10.150">
    <property type="entry name" value="Voltage-dependent anion channel"/>
    <property type="match status" value="1"/>
</dbReference>
<dbReference type="InterPro" id="IPR038665">
    <property type="entry name" value="Voltage-dep_anion_channel_sf"/>
</dbReference>
<dbReference type="InterPro" id="IPR004695">
    <property type="entry name" value="SLAC1/Mae1/Ssu1/TehA"/>
</dbReference>
<proteinExistence type="predicted"/>
<comment type="caution">
    <text evidence="6">The sequence shown here is derived from an EMBL/GenBank/DDBJ whole genome shotgun (WGS) entry which is preliminary data.</text>
</comment>
<organism evidence="6 7">
    <name type="scientific">Nostocoides jenkinsii Ben 74</name>
    <dbReference type="NCBI Taxonomy" id="1193518"/>
    <lineage>
        <taxon>Bacteria</taxon>
        <taxon>Bacillati</taxon>
        <taxon>Actinomycetota</taxon>
        <taxon>Actinomycetes</taxon>
        <taxon>Micrococcales</taxon>
        <taxon>Intrasporangiaceae</taxon>
        <taxon>Nostocoides</taxon>
    </lineage>
</organism>
<dbReference type="Proteomes" id="UP000035720">
    <property type="component" value="Unassembled WGS sequence"/>
</dbReference>
<protein>
    <recommendedName>
        <fullName evidence="8">C4-dicarboxylate transporter/malic acid transport protein</fullName>
    </recommendedName>
</protein>
<dbReference type="AlphaFoldDB" id="A0A077MFG5"/>